<accession>A0ABP0XPM8</accession>
<evidence type="ECO:0000313" key="1">
    <source>
        <dbReference type="EMBL" id="CAK9308738.1"/>
    </source>
</evidence>
<gene>
    <name evidence="1" type="ORF">CITCOLO1_LOCUS253</name>
</gene>
<sequence length="220" mass="24323">MAAVEQDPDVLDLVHVHDDEEDTLSFRDFPIHEPQSEAGGSWSDHDDRHDLFEFRTDLKQKTGSSSSSFPREIVFCGKILDAVTLPNEDSALLGLNFVNSSESSLMGNQSFRYRNSSRSFSSPIVGGLFGNQRSNSRRPMALIGLTRTPSRMELSEIRKRQARLAPAPMFHVVPGENTVTAAVDGTGNGISPWRLIKPLRYRSVLVRVLAKAASTCIAHV</sequence>
<dbReference type="EMBL" id="OZ021735">
    <property type="protein sequence ID" value="CAK9308738.1"/>
    <property type="molecule type" value="Genomic_DNA"/>
</dbReference>
<dbReference type="Proteomes" id="UP001642487">
    <property type="component" value="Chromosome 1"/>
</dbReference>
<name>A0ABP0XPM8_9ROSI</name>
<dbReference type="PANTHER" id="PTHR34130">
    <property type="entry name" value="OS08G0243800 PROTEIN"/>
    <property type="match status" value="1"/>
</dbReference>
<reference evidence="1 2" key="1">
    <citation type="submission" date="2024-03" db="EMBL/GenBank/DDBJ databases">
        <authorList>
            <person name="Gkanogiannis A."/>
            <person name="Becerra Lopez-Lavalle L."/>
        </authorList>
    </citation>
    <scope>NUCLEOTIDE SEQUENCE [LARGE SCALE GENOMIC DNA]</scope>
</reference>
<dbReference type="PANTHER" id="PTHR34130:SF8">
    <property type="entry name" value="TRANSMEMBRANE PROTEIN"/>
    <property type="match status" value="1"/>
</dbReference>
<keyword evidence="2" id="KW-1185">Reference proteome</keyword>
<evidence type="ECO:0000313" key="2">
    <source>
        <dbReference type="Proteomes" id="UP001642487"/>
    </source>
</evidence>
<proteinExistence type="predicted"/>
<organism evidence="1 2">
    <name type="scientific">Citrullus colocynthis</name>
    <name type="common">colocynth</name>
    <dbReference type="NCBI Taxonomy" id="252529"/>
    <lineage>
        <taxon>Eukaryota</taxon>
        <taxon>Viridiplantae</taxon>
        <taxon>Streptophyta</taxon>
        <taxon>Embryophyta</taxon>
        <taxon>Tracheophyta</taxon>
        <taxon>Spermatophyta</taxon>
        <taxon>Magnoliopsida</taxon>
        <taxon>eudicotyledons</taxon>
        <taxon>Gunneridae</taxon>
        <taxon>Pentapetalae</taxon>
        <taxon>rosids</taxon>
        <taxon>fabids</taxon>
        <taxon>Cucurbitales</taxon>
        <taxon>Cucurbitaceae</taxon>
        <taxon>Benincaseae</taxon>
        <taxon>Citrullus</taxon>
    </lineage>
</organism>
<protein>
    <submittedName>
        <fullName evidence="1">Uncharacterized protein</fullName>
    </submittedName>
</protein>